<reference evidence="1 2" key="1">
    <citation type="submission" date="2016-11" db="EMBL/GenBank/DDBJ databases">
        <authorList>
            <consortium name="Pathogen Informatics"/>
        </authorList>
    </citation>
    <scope>NUCLEOTIDE SEQUENCE [LARGE SCALE GENOMIC DNA]</scope>
    <source>
        <strain evidence="1 2">104</strain>
    </source>
</reference>
<comment type="caution">
    <text evidence="1">The sequence shown here is derived from an EMBL/GenBank/DDBJ whole genome shotgun (WGS) entry which is preliminary data.</text>
</comment>
<sequence>MSWVDICQNIAIAALGATLRYDYITRDKK</sequence>
<gene>
    <name evidence="1" type="ORF">SAMEA2070301_01324</name>
</gene>
<accession>A0AB38CVS2</accession>
<evidence type="ECO:0000313" key="2">
    <source>
        <dbReference type="Proteomes" id="UP000185210"/>
    </source>
</evidence>
<proteinExistence type="predicted"/>
<dbReference type="EMBL" id="FSHM01000002">
    <property type="protein sequence ID" value="SIA52601.1"/>
    <property type="molecule type" value="Genomic_DNA"/>
</dbReference>
<dbReference type="Proteomes" id="UP000185210">
    <property type="component" value="Unassembled WGS sequence"/>
</dbReference>
<name>A0AB38CVS2_9MYCO</name>
<evidence type="ECO:0000313" key="1">
    <source>
        <dbReference type="EMBL" id="SIA52601.1"/>
    </source>
</evidence>
<dbReference type="AlphaFoldDB" id="A0AB38CVS2"/>
<protein>
    <submittedName>
        <fullName evidence="1">Uncharacterized protein</fullName>
    </submittedName>
</protein>
<organism evidence="1 2">
    <name type="scientific">Mycobacteroides abscessus subsp. abscessus</name>
    <dbReference type="NCBI Taxonomy" id="1185650"/>
    <lineage>
        <taxon>Bacteria</taxon>
        <taxon>Bacillati</taxon>
        <taxon>Actinomycetota</taxon>
        <taxon>Actinomycetes</taxon>
        <taxon>Mycobacteriales</taxon>
        <taxon>Mycobacteriaceae</taxon>
        <taxon>Mycobacteroides</taxon>
        <taxon>Mycobacteroides abscessus</taxon>
    </lineage>
</organism>